<organism evidence="1 2">
    <name type="scientific">Sulfobacillus benefaciens</name>
    <dbReference type="NCBI Taxonomy" id="453960"/>
    <lineage>
        <taxon>Bacteria</taxon>
        <taxon>Bacillati</taxon>
        <taxon>Bacillota</taxon>
        <taxon>Clostridia</taxon>
        <taxon>Eubacteriales</taxon>
        <taxon>Clostridiales Family XVII. Incertae Sedis</taxon>
        <taxon>Sulfobacillus</taxon>
    </lineage>
</organism>
<dbReference type="PANTHER" id="PTHR11941">
    <property type="entry name" value="ENOYL-COA HYDRATASE-RELATED"/>
    <property type="match status" value="1"/>
</dbReference>
<evidence type="ECO:0000313" key="1">
    <source>
        <dbReference type="EMBL" id="PSR29118.1"/>
    </source>
</evidence>
<dbReference type="SUPFAM" id="SSF52096">
    <property type="entry name" value="ClpP/crotonase"/>
    <property type="match status" value="1"/>
</dbReference>
<comment type="caution">
    <text evidence="1">The sequence shown here is derived from an EMBL/GenBank/DDBJ whole genome shotgun (WGS) entry which is preliminary data.</text>
</comment>
<dbReference type="Pfam" id="PF00378">
    <property type="entry name" value="ECH_1"/>
    <property type="match status" value="1"/>
</dbReference>
<proteinExistence type="predicted"/>
<dbReference type="CDD" id="cd06558">
    <property type="entry name" value="crotonase-like"/>
    <property type="match status" value="1"/>
</dbReference>
<dbReference type="GO" id="GO:0006635">
    <property type="term" value="P:fatty acid beta-oxidation"/>
    <property type="evidence" value="ECO:0007669"/>
    <property type="project" value="TreeGrafter"/>
</dbReference>
<name>A0A2T2X3U7_9FIRM</name>
<dbReference type="InterPro" id="IPR029045">
    <property type="entry name" value="ClpP/crotonase-like_dom_sf"/>
</dbReference>
<evidence type="ECO:0008006" key="3">
    <source>
        <dbReference type="Google" id="ProtNLM"/>
    </source>
</evidence>
<dbReference type="PANTHER" id="PTHR11941:SF54">
    <property type="entry name" value="ENOYL-COA HYDRATASE, MITOCHONDRIAL"/>
    <property type="match status" value="1"/>
</dbReference>
<accession>A0A2T2X3U7</accession>
<dbReference type="InterPro" id="IPR001753">
    <property type="entry name" value="Enoyl-CoA_hydra/iso"/>
</dbReference>
<reference evidence="1 2" key="1">
    <citation type="journal article" date="2014" name="BMC Genomics">
        <title>Comparison of environmental and isolate Sulfobacillus genomes reveals diverse carbon, sulfur, nitrogen, and hydrogen metabolisms.</title>
        <authorList>
            <person name="Justice N.B."/>
            <person name="Norman A."/>
            <person name="Brown C.T."/>
            <person name="Singh A."/>
            <person name="Thomas B.C."/>
            <person name="Banfield J.F."/>
        </authorList>
    </citation>
    <scope>NUCLEOTIDE SEQUENCE [LARGE SCALE GENOMIC DNA]</scope>
    <source>
        <strain evidence="1">AMDSBA1</strain>
    </source>
</reference>
<sequence length="285" mass="31890">MVWLRPISMFRRPNKKRALTRCGDHREEEVFVSRGIDVEHQDRHVIITLNHPPLNILEKGHIATLCQILGEVREQDDVDLVWIRAGETKAFCAGVSIEDHLRDRAYPMLDAFRNLAEIMMALPQVILTEVFGAVLGGGMELVLVSDLVISADDAKFGQPEILLAQTPPVAAALLPHRVGWQEACRICLLGESMSAAWAKDKGLLTQVVPRAQLPQAAREMATRILKMSGPALRTTKRSLQGPEGNRLAALRYSFQVYLADLLPTHDSQEGLEAFLAKRQPMWTHR</sequence>
<gene>
    <name evidence="1" type="ORF">C7B43_08915</name>
</gene>
<dbReference type="Gene3D" id="3.90.226.10">
    <property type="entry name" value="2-enoyl-CoA Hydratase, Chain A, domain 1"/>
    <property type="match status" value="1"/>
</dbReference>
<dbReference type="Proteomes" id="UP000242699">
    <property type="component" value="Unassembled WGS sequence"/>
</dbReference>
<dbReference type="AlphaFoldDB" id="A0A2T2X3U7"/>
<protein>
    <recommendedName>
        <fullName evidence="3">Enoyl-CoA hydratase</fullName>
    </recommendedName>
</protein>
<dbReference type="GO" id="GO:0003824">
    <property type="term" value="F:catalytic activity"/>
    <property type="evidence" value="ECO:0007669"/>
    <property type="project" value="UniProtKB-ARBA"/>
</dbReference>
<evidence type="ECO:0000313" key="2">
    <source>
        <dbReference type="Proteomes" id="UP000242699"/>
    </source>
</evidence>
<dbReference type="EMBL" id="PXYT01000017">
    <property type="protein sequence ID" value="PSR29118.1"/>
    <property type="molecule type" value="Genomic_DNA"/>
</dbReference>